<name>A0A8C8EWY7_ONCTS</name>
<keyword evidence="2" id="KW-1185">Reference proteome</keyword>
<reference evidence="1" key="1">
    <citation type="submission" date="2025-08" db="UniProtKB">
        <authorList>
            <consortium name="Ensembl"/>
        </authorList>
    </citation>
    <scope>IDENTIFICATION</scope>
</reference>
<reference evidence="1" key="2">
    <citation type="submission" date="2025-09" db="UniProtKB">
        <authorList>
            <consortium name="Ensembl"/>
        </authorList>
    </citation>
    <scope>IDENTIFICATION</scope>
</reference>
<evidence type="ECO:0000313" key="1">
    <source>
        <dbReference type="Ensembl" id="ENSOTSP00005026147.1"/>
    </source>
</evidence>
<protein>
    <submittedName>
        <fullName evidence="1">Uncharacterized protein</fullName>
    </submittedName>
</protein>
<sequence length="47" mass="5518">VWSRYRWHRTGDTPRVSVTAQSSLQVAQSHVEKIRQITLPAAYLRMH</sequence>
<evidence type="ECO:0000313" key="2">
    <source>
        <dbReference type="Proteomes" id="UP000694402"/>
    </source>
</evidence>
<dbReference type="AlphaFoldDB" id="A0A8C8EWY7"/>
<dbReference type="Proteomes" id="UP000694402">
    <property type="component" value="Unassembled WGS sequence"/>
</dbReference>
<proteinExistence type="predicted"/>
<organism evidence="1 2">
    <name type="scientific">Oncorhynchus tshawytscha</name>
    <name type="common">Chinook salmon</name>
    <name type="synonym">Salmo tshawytscha</name>
    <dbReference type="NCBI Taxonomy" id="74940"/>
    <lineage>
        <taxon>Eukaryota</taxon>
        <taxon>Metazoa</taxon>
        <taxon>Chordata</taxon>
        <taxon>Craniata</taxon>
        <taxon>Vertebrata</taxon>
        <taxon>Euteleostomi</taxon>
        <taxon>Actinopterygii</taxon>
        <taxon>Neopterygii</taxon>
        <taxon>Teleostei</taxon>
        <taxon>Protacanthopterygii</taxon>
        <taxon>Salmoniformes</taxon>
        <taxon>Salmonidae</taxon>
        <taxon>Salmoninae</taxon>
        <taxon>Oncorhynchus</taxon>
    </lineage>
</organism>
<accession>A0A8C8EWY7</accession>
<dbReference type="Ensembl" id="ENSOTST00005028243.2">
    <property type="protein sequence ID" value="ENSOTSP00005026147.1"/>
    <property type="gene ID" value="ENSOTSG00005012298.2"/>
</dbReference>